<proteinExistence type="inferred from homology"/>
<dbReference type="EMBL" id="JAUSWL010000008">
    <property type="protein sequence ID" value="MDQ0545220.1"/>
    <property type="molecule type" value="Genomic_DNA"/>
</dbReference>
<evidence type="ECO:0000313" key="5">
    <source>
        <dbReference type="Proteomes" id="UP001223420"/>
    </source>
</evidence>
<gene>
    <name evidence="4" type="ORF">ABS770_20535</name>
    <name evidence="3" type="ORF">QO001_004163</name>
</gene>
<evidence type="ECO:0000313" key="4">
    <source>
        <dbReference type="EMBL" id="MER2290646.1"/>
    </source>
</evidence>
<reference evidence="3" key="1">
    <citation type="submission" date="2023-07" db="EMBL/GenBank/DDBJ databases">
        <title>Genomic Encyclopedia of Type Strains, Phase IV (KMG-IV): sequencing the most valuable type-strain genomes for metagenomic binning, comparative biology and taxonomic classification.</title>
        <authorList>
            <person name="Goeker M."/>
        </authorList>
    </citation>
    <scope>NUCLEOTIDE SEQUENCE</scope>
    <source>
        <strain evidence="3">DSM 19569</strain>
    </source>
</reference>
<dbReference type="Gene3D" id="3.90.226.10">
    <property type="entry name" value="2-enoyl-CoA Hydratase, Chain A, domain 1"/>
    <property type="match status" value="1"/>
</dbReference>
<dbReference type="RefSeq" id="WP_230367031.1">
    <property type="nucleotide sequence ID" value="NZ_JAJALK010000009.1"/>
</dbReference>
<evidence type="ECO:0000313" key="6">
    <source>
        <dbReference type="Proteomes" id="UP001432995"/>
    </source>
</evidence>
<comment type="caution">
    <text evidence="3">The sequence shown here is derived from an EMBL/GenBank/DDBJ whole genome shotgun (WGS) entry which is preliminary data.</text>
</comment>
<dbReference type="NCBIfam" id="NF005126">
    <property type="entry name" value="PRK06563.1"/>
    <property type="match status" value="1"/>
</dbReference>
<dbReference type="Pfam" id="PF00378">
    <property type="entry name" value="ECH_1"/>
    <property type="match status" value="1"/>
</dbReference>
<evidence type="ECO:0000256" key="1">
    <source>
        <dbReference type="ARBA" id="ARBA00005254"/>
    </source>
</evidence>
<organism evidence="3 5">
    <name type="scientific">Methylobacterium brachiatum</name>
    <dbReference type="NCBI Taxonomy" id="269660"/>
    <lineage>
        <taxon>Bacteria</taxon>
        <taxon>Pseudomonadati</taxon>
        <taxon>Pseudomonadota</taxon>
        <taxon>Alphaproteobacteria</taxon>
        <taxon>Hyphomicrobiales</taxon>
        <taxon>Methylobacteriaceae</taxon>
        <taxon>Methylobacterium</taxon>
    </lineage>
</organism>
<dbReference type="InterPro" id="IPR001753">
    <property type="entry name" value="Enoyl-CoA_hydra/iso"/>
</dbReference>
<protein>
    <submittedName>
        <fullName evidence="4">Crotonase/enoyl-CoA hydratase family protein</fullName>
    </submittedName>
    <submittedName>
        <fullName evidence="3">Enoyl-CoA hydratase/carnithine racemase</fullName>
    </submittedName>
</protein>
<dbReference type="Gene3D" id="1.10.12.10">
    <property type="entry name" value="Lyase 2-enoyl-coa Hydratase, Chain A, domain 2"/>
    <property type="match status" value="1"/>
</dbReference>
<dbReference type="Proteomes" id="UP001223420">
    <property type="component" value="Unassembled WGS sequence"/>
</dbReference>
<dbReference type="Proteomes" id="UP001432995">
    <property type="component" value="Unassembled WGS sequence"/>
</dbReference>
<dbReference type="GO" id="GO:0003824">
    <property type="term" value="F:catalytic activity"/>
    <property type="evidence" value="ECO:0007669"/>
    <property type="project" value="UniProtKB-ARBA"/>
</dbReference>
<dbReference type="SUPFAM" id="SSF52096">
    <property type="entry name" value="ClpP/crotonase"/>
    <property type="match status" value="1"/>
</dbReference>
<dbReference type="InterPro" id="IPR029045">
    <property type="entry name" value="ClpP/crotonase-like_dom_sf"/>
</dbReference>
<sequence length="295" mass="31948">MSSLVGWTSGMLAQGASVESSQASERVVDGPSRPPDGRKITVERRGQVCLIGLNRPDVYNRVDPEAFSALARAYAAYDADDDLRAAVLFGHGENFTRGIDVDAFASVLRTGTARAPDADGIDPLGRRALLSKPLVAVVHGDTWNMGHELFLVADIRIASAETRFAQDENTHGRFPGGGSTVRFPREAGWGNAMRYMLTGDHWGAEEARRMGLVQEIAPNPRAALEKGLGMAVRIARCGPLGIKATLASARNAIDQWEGRAFSNLGEQYRALYGTEDFLEGRKAEAEGRPPIYHGR</sequence>
<dbReference type="AlphaFoldDB" id="A0AAJ1WYE7"/>
<dbReference type="PANTHER" id="PTHR43802:SF1">
    <property type="entry name" value="IP11341P-RELATED"/>
    <property type="match status" value="1"/>
</dbReference>
<dbReference type="EMBL" id="JBELQD010000027">
    <property type="protein sequence ID" value="MER2290646.1"/>
    <property type="molecule type" value="Genomic_DNA"/>
</dbReference>
<keyword evidence="6" id="KW-1185">Reference proteome</keyword>
<feature type="region of interest" description="Disordered" evidence="2">
    <location>
        <begin position="16"/>
        <end position="37"/>
    </location>
</feature>
<evidence type="ECO:0000256" key="2">
    <source>
        <dbReference type="SAM" id="MobiDB-lite"/>
    </source>
</evidence>
<name>A0AAJ1WYE7_9HYPH</name>
<reference evidence="4" key="2">
    <citation type="submission" date="2024-06" db="EMBL/GenBank/DDBJ databases">
        <authorList>
            <person name="Campbell A.G."/>
        </authorList>
    </citation>
    <scope>NUCLEOTIDE SEQUENCE</scope>
    <source>
        <strain evidence="4">EM17</strain>
    </source>
</reference>
<accession>A0AAJ1WYE7</accession>
<dbReference type="CDD" id="cd06558">
    <property type="entry name" value="crotonase-like"/>
    <property type="match status" value="1"/>
</dbReference>
<evidence type="ECO:0000313" key="3">
    <source>
        <dbReference type="EMBL" id="MDQ0545220.1"/>
    </source>
</evidence>
<dbReference type="PANTHER" id="PTHR43802">
    <property type="entry name" value="ENOYL-COA HYDRATASE"/>
    <property type="match status" value="1"/>
</dbReference>
<dbReference type="InterPro" id="IPR014748">
    <property type="entry name" value="Enoyl-CoA_hydra_C"/>
</dbReference>
<comment type="similarity">
    <text evidence="1">Belongs to the enoyl-CoA hydratase/isomerase family.</text>
</comment>